<dbReference type="AlphaFoldDB" id="A0A2T7CNP9"/>
<sequence>MKGGSSYTWQSILAGLDCFKLGYIWRVGDGTQIKIWEDNWIPGSHNMKVQTRRGNNLVSTVDELINPVDASWDVDLVRSIFEHIDANRILQIPITTGREDCVARHYNRNGLFSVWRNLWKLQVPGKIKIFGWRALRGVMPCKAILANRHVIPEGGCPVCHNGAEDIKHLIFKCDRARAVWRSIGVWEKIRHLLEANRSGSIVLEEVIHRGEQVQGLELGLAELILTRGWFLWWERRQLTHGQTVQLPSRSGLSVVSLTKNYKMAGKKGAKLRQGWRKPAEGYLMLNIDASYDEDRGCGSTGAIIRDGSGGMIAASNTSIPYLEDAPMAEAFALRIDASSIYWR</sequence>
<gene>
    <name evidence="2" type="ORF">GQ55_8G180400</name>
</gene>
<dbReference type="InterPro" id="IPR026960">
    <property type="entry name" value="RVT-Znf"/>
</dbReference>
<dbReference type="OrthoDB" id="685268at2759"/>
<dbReference type="InterPro" id="IPR052929">
    <property type="entry name" value="RNase_H-like_EbsB-rel"/>
</dbReference>
<proteinExistence type="predicted"/>
<dbReference type="PANTHER" id="PTHR47074:SF47">
    <property type="entry name" value="RNASE H TYPE-1 DOMAIN-CONTAINING PROTEIN"/>
    <property type="match status" value="1"/>
</dbReference>
<dbReference type="Gramene" id="PUZ44948">
    <property type="protein sequence ID" value="PUZ44948"/>
    <property type="gene ID" value="GQ55_8G180400"/>
</dbReference>
<evidence type="ECO:0000313" key="3">
    <source>
        <dbReference type="Proteomes" id="UP000244336"/>
    </source>
</evidence>
<dbReference type="Proteomes" id="UP000244336">
    <property type="component" value="Chromosome 8"/>
</dbReference>
<keyword evidence="3" id="KW-1185">Reference proteome</keyword>
<protein>
    <recommendedName>
        <fullName evidence="1">Reverse transcriptase zinc-binding domain-containing protein</fullName>
    </recommendedName>
</protein>
<evidence type="ECO:0000259" key="1">
    <source>
        <dbReference type="Pfam" id="PF13966"/>
    </source>
</evidence>
<feature type="domain" description="Reverse transcriptase zinc-binding" evidence="1">
    <location>
        <begin position="112"/>
        <end position="180"/>
    </location>
</feature>
<dbReference type="Pfam" id="PF13966">
    <property type="entry name" value="zf-RVT"/>
    <property type="match status" value="1"/>
</dbReference>
<organism evidence="2 3">
    <name type="scientific">Panicum hallii var. hallii</name>
    <dbReference type="NCBI Taxonomy" id="1504633"/>
    <lineage>
        <taxon>Eukaryota</taxon>
        <taxon>Viridiplantae</taxon>
        <taxon>Streptophyta</taxon>
        <taxon>Embryophyta</taxon>
        <taxon>Tracheophyta</taxon>
        <taxon>Spermatophyta</taxon>
        <taxon>Magnoliopsida</taxon>
        <taxon>Liliopsida</taxon>
        <taxon>Poales</taxon>
        <taxon>Poaceae</taxon>
        <taxon>PACMAD clade</taxon>
        <taxon>Panicoideae</taxon>
        <taxon>Panicodae</taxon>
        <taxon>Paniceae</taxon>
        <taxon>Panicinae</taxon>
        <taxon>Panicum</taxon>
        <taxon>Panicum sect. Panicum</taxon>
    </lineage>
</organism>
<name>A0A2T7CNP9_9POAL</name>
<evidence type="ECO:0000313" key="2">
    <source>
        <dbReference type="EMBL" id="PUZ44948.1"/>
    </source>
</evidence>
<dbReference type="EMBL" id="CM009756">
    <property type="protein sequence ID" value="PUZ44948.1"/>
    <property type="molecule type" value="Genomic_DNA"/>
</dbReference>
<dbReference type="PANTHER" id="PTHR47074">
    <property type="entry name" value="BNAC02G40300D PROTEIN"/>
    <property type="match status" value="1"/>
</dbReference>
<reference evidence="2 3" key="1">
    <citation type="submission" date="2018-04" db="EMBL/GenBank/DDBJ databases">
        <title>WGS assembly of Panicum hallii var. hallii HAL2.</title>
        <authorList>
            <person name="Lovell J."/>
            <person name="Jenkins J."/>
            <person name="Lowry D."/>
            <person name="Mamidi S."/>
            <person name="Sreedasyam A."/>
            <person name="Weng X."/>
            <person name="Barry K."/>
            <person name="Bonette J."/>
            <person name="Campitelli B."/>
            <person name="Daum C."/>
            <person name="Gordon S."/>
            <person name="Gould B."/>
            <person name="Lipzen A."/>
            <person name="MacQueen A."/>
            <person name="Palacio-Mejia J."/>
            <person name="Plott C."/>
            <person name="Shakirov E."/>
            <person name="Shu S."/>
            <person name="Yoshinaga Y."/>
            <person name="Zane M."/>
            <person name="Rokhsar D."/>
            <person name="Grimwood J."/>
            <person name="Schmutz J."/>
            <person name="Juenger T."/>
        </authorList>
    </citation>
    <scope>NUCLEOTIDE SEQUENCE [LARGE SCALE GENOMIC DNA]</scope>
    <source>
        <strain evidence="3">cv. HAL2</strain>
    </source>
</reference>
<accession>A0A2T7CNP9</accession>
<dbReference type="STRING" id="1504633.A0A2T7CNP9"/>